<feature type="compositionally biased region" description="Basic and acidic residues" evidence="1">
    <location>
        <begin position="180"/>
        <end position="197"/>
    </location>
</feature>
<evidence type="ECO:0000256" key="1">
    <source>
        <dbReference type="SAM" id="MobiDB-lite"/>
    </source>
</evidence>
<dbReference type="Pfam" id="PF09346">
    <property type="entry name" value="SMI1_KNR4"/>
    <property type="match status" value="1"/>
</dbReference>
<dbReference type="InterPro" id="IPR018958">
    <property type="entry name" value="Knr4/Smi1-like_dom"/>
</dbReference>
<evidence type="ECO:0000259" key="2">
    <source>
        <dbReference type="SMART" id="SM00860"/>
    </source>
</evidence>
<dbReference type="Gene3D" id="3.40.1580.10">
    <property type="entry name" value="SMI1/KNR4-like"/>
    <property type="match status" value="1"/>
</dbReference>
<dbReference type="SUPFAM" id="SSF160631">
    <property type="entry name" value="SMI1/KNR4-like"/>
    <property type="match status" value="1"/>
</dbReference>
<evidence type="ECO:0000313" key="3">
    <source>
        <dbReference type="EMBL" id="TQL74755.1"/>
    </source>
</evidence>
<accession>A0A543AQF0</accession>
<dbReference type="SMART" id="SM00860">
    <property type="entry name" value="SMI1_KNR4"/>
    <property type="match status" value="1"/>
</dbReference>
<gene>
    <name evidence="3" type="ORF">FB566_0242</name>
</gene>
<name>A0A543AQF0_9ACTN</name>
<dbReference type="EMBL" id="VFOW01000001">
    <property type="protein sequence ID" value="TQL74755.1"/>
    <property type="molecule type" value="Genomic_DNA"/>
</dbReference>
<dbReference type="RefSeq" id="WP_170183091.1">
    <property type="nucleotide sequence ID" value="NZ_JBHTGS010000002.1"/>
</dbReference>
<evidence type="ECO:0000313" key="4">
    <source>
        <dbReference type="Proteomes" id="UP000317043"/>
    </source>
</evidence>
<proteinExistence type="predicted"/>
<dbReference type="Proteomes" id="UP000317043">
    <property type="component" value="Unassembled WGS sequence"/>
</dbReference>
<protein>
    <submittedName>
        <fullName evidence="3">SMI1/KNR4 family protein SUKH-1</fullName>
    </submittedName>
</protein>
<dbReference type="InterPro" id="IPR037883">
    <property type="entry name" value="Knr4/Smi1-like_sf"/>
</dbReference>
<keyword evidence="4" id="KW-1185">Reference proteome</keyword>
<comment type="caution">
    <text evidence="3">The sequence shown here is derived from an EMBL/GenBank/DDBJ whole genome shotgun (WGS) entry which is preliminary data.</text>
</comment>
<sequence>MNDPPDLIERVRRWVAQSGQTPGPPTTASTIEIAEAELGFKLPPLLVRLYSEVGDGQFGPEYTLMPMVDGAAQTIVGDYHGVMANRDDSGFAWPAGVIPILDWGCGMYAAVDCTVDSAPVRLYEPNGLSSGSGWHEAWFTDTATLDEWLEAWLSGAAWFSEDADPDQVHEPAPWDEVRVRLADRKPLREPAKKDKPSPHRKGKKRK</sequence>
<dbReference type="InParanoid" id="A0A543AQF0"/>
<reference evidence="3 4" key="1">
    <citation type="submission" date="2019-06" db="EMBL/GenBank/DDBJ databases">
        <title>Sequencing the genomes of 1000 actinobacteria strains.</title>
        <authorList>
            <person name="Klenk H.-P."/>
        </authorList>
    </citation>
    <scope>NUCLEOTIDE SEQUENCE [LARGE SCALE GENOMIC DNA]</scope>
    <source>
        <strain evidence="3 4">DSM 45928</strain>
    </source>
</reference>
<organism evidence="3 4">
    <name type="scientific">Stackebrandtia endophytica</name>
    <dbReference type="NCBI Taxonomy" id="1496996"/>
    <lineage>
        <taxon>Bacteria</taxon>
        <taxon>Bacillati</taxon>
        <taxon>Actinomycetota</taxon>
        <taxon>Actinomycetes</taxon>
        <taxon>Glycomycetales</taxon>
        <taxon>Glycomycetaceae</taxon>
        <taxon>Stackebrandtia</taxon>
    </lineage>
</organism>
<dbReference type="AlphaFoldDB" id="A0A543AQF0"/>
<feature type="domain" description="Knr4/Smi1-like" evidence="2">
    <location>
        <begin position="25"/>
        <end position="151"/>
    </location>
</feature>
<feature type="region of interest" description="Disordered" evidence="1">
    <location>
        <begin position="180"/>
        <end position="206"/>
    </location>
</feature>